<keyword evidence="8" id="KW-1185">Reference proteome</keyword>
<gene>
    <name evidence="7" type="ORF">GCM10011390_20280</name>
</gene>
<evidence type="ECO:0000256" key="4">
    <source>
        <dbReference type="ARBA" id="ARBA00023163"/>
    </source>
</evidence>
<dbReference type="SUPFAM" id="SSF46785">
    <property type="entry name" value="Winged helix' DNA-binding domain"/>
    <property type="match status" value="1"/>
</dbReference>
<keyword evidence="3" id="KW-0238">DNA-binding</keyword>
<dbReference type="PANTHER" id="PTHR30537:SF26">
    <property type="entry name" value="GLYCINE CLEAVAGE SYSTEM TRANSCRIPTIONAL ACTIVATOR"/>
    <property type="match status" value="1"/>
</dbReference>
<dbReference type="Proteomes" id="UP000644699">
    <property type="component" value="Unassembled WGS sequence"/>
</dbReference>
<dbReference type="InterPro" id="IPR058163">
    <property type="entry name" value="LysR-type_TF_proteobact-type"/>
</dbReference>
<evidence type="ECO:0000313" key="8">
    <source>
        <dbReference type="Proteomes" id="UP000644699"/>
    </source>
</evidence>
<dbReference type="GO" id="GO:0043565">
    <property type="term" value="F:sequence-specific DNA binding"/>
    <property type="evidence" value="ECO:0007669"/>
    <property type="project" value="TreeGrafter"/>
</dbReference>
<keyword evidence="2" id="KW-0805">Transcription regulation</keyword>
<name>A0A916ZKR7_9HYPH</name>
<dbReference type="PROSITE" id="PS50931">
    <property type="entry name" value="HTH_LYSR"/>
    <property type="match status" value="1"/>
</dbReference>
<dbReference type="Gene3D" id="1.10.10.10">
    <property type="entry name" value="Winged helix-like DNA-binding domain superfamily/Winged helix DNA-binding domain"/>
    <property type="match status" value="1"/>
</dbReference>
<organism evidence="7 8">
    <name type="scientific">Aureimonas endophytica</name>
    <dbReference type="NCBI Taxonomy" id="2027858"/>
    <lineage>
        <taxon>Bacteria</taxon>
        <taxon>Pseudomonadati</taxon>
        <taxon>Pseudomonadota</taxon>
        <taxon>Alphaproteobacteria</taxon>
        <taxon>Hyphomicrobiales</taxon>
        <taxon>Aurantimonadaceae</taxon>
        <taxon>Aureimonas</taxon>
    </lineage>
</organism>
<reference evidence="7" key="1">
    <citation type="journal article" date="2014" name="Int. J. Syst. Evol. Microbiol.">
        <title>Complete genome sequence of Corynebacterium casei LMG S-19264T (=DSM 44701T), isolated from a smear-ripened cheese.</title>
        <authorList>
            <consortium name="US DOE Joint Genome Institute (JGI-PGF)"/>
            <person name="Walter F."/>
            <person name="Albersmeier A."/>
            <person name="Kalinowski J."/>
            <person name="Ruckert C."/>
        </authorList>
    </citation>
    <scope>NUCLEOTIDE SEQUENCE</scope>
    <source>
        <strain evidence="7">CGMCC 1.15367</strain>
    </source>
</reference>
<dbReference type="FunFam" id="1.10.10.10:FF:000001">
    <property type="entry name" value="LysR family transcriptional regulator"/>
    <property type="match status" value="1"/>
</dbReference>
<dbReference type="InterPro" id="IPR000847">
    <property type="entry name" value="LysR_HTH_N"/>
</dbReference>
<keyword evidence="4" id="KW-0804">Transcription</keyword>
<comment type="similarity">
    <text evidence="1">Belongs to the LysR transcriptional regulatory family.</text>
</comment>
<dbReference type="Pfam" id="PF03466">
    <property type="entry name" value="LysR_substrate"/>
    <property type="match status" value="1"/>
</dbReference>
<evidence type="ECO:0000256" key="3">
    <source>
        <dbReference type="ARBA" id="ARBA00023125"/>
    </source>
</evidence>
<dbReference type="InterPro" id="IPR036388">
    <property type="entry name" value="WH-like_DNA-bd_sf"/>
</dbReference>
<accession>A0A916ZKR7</accession>
<feature type="region of interest" description="Disordered" evidence="5">
    <location>
        <begin position="140"/>
        <end position="168"/>
    </location>
</feature>
<evidence type="ECO:0000313" key="7">
    <source>
        <dbReference type="EMBL" id="GGE01354.1"/>
    </source>
</evidence>
<reference evidence="7" key="2">
    <citation type="submission" date="2020-09" db="EMBL/GenBank/DDBJ databases">
        <authorList>
            <person name="Sun Q."/>
            <person name="Zhou Y."/>
        </authorList>
    </citation>
    <scope>NUCLEOTIDE SEQUENCE</scope>
    <source>
        <strain evidence="7">CGMCC 1.15367</strain>
    </source>
</reference>
<dbReference type="InterPro" id="IPR036390">
    <property type="entry name" value="WH_DNA-bd_sf"/>
</dbReference>
<dbReference type="AlphaFoldDB" id="A0A916ZKR7"/>
<comment type="caution">
    <text evidence="7">The sequence shown here is derived from an EMBL/GenBank/DDBJ whole genome shotgun (WGS) entry which is preliminary data.</text>
</comment>
<sequence length="168" mass="18547">MQTPRRLLPSIGLLSAFEASARTGSFTAAARELNLTQSAISRQIRALEEQLGVELFLRERQTVRLTPAGEAYARDIREALRRISAASLNLRANPFGGTLNLAILPTFGTRWLAPRLPDFLARHPGITINLATRLVEADAAPDVPQSARSRSNFNDRGGGSRRRTYEHD</sequence>
<dbReference type="GO" id="GO:0003700">
    <property type="term" value="F:DNA-binding transcription factor activity"/>
    <property type="evidence" value="ECO:0007669"/>
    <property type="project" value="InterPro"/>
</dbReference>
<dbReference type="EMBL" id="BMIQ01000003">
    <property type="protein sequence ID" value="GGE01354.1"/>
    <property type="molecule type" value="Genomic_DNA"/>
</dbReference>
<dbReference type="Pfam" id="PF00126">
    <property type="entry name" value="HTH_1"/>
    <property type="match status" value="1"/>
</dbReference>
<evidence type="ECO:0000256" key="1">
    <source>
        <dbReference type="ARBA" id="ARBA00009437"/>
    </source>
</evidence>
<feature type="domain" description="HTH lysR-type" evidence="6">
    <location>
        <begin position="9"/>
        <end position="66"/>
    </location>
</feature>
<proteinExistence type="inferred from homology"/>
<evidence type="ECO:0000256" key="5">
    <source>
        <dbReference type="SAM" id="MobiDB-lite"/>
    </source>
</evidence>
<dbReference type="PANTHER" id="PTHR30537">
    <property type="entry name" value="HTH-TYPE TRANSCRIPTIONAL REGULATOR"/>
    <property type="match status" value="1"/>
</dbReference>
<dbReference type="InterPro" id="IPR005119">
    <property type="entry name" value="LysR_subst-bd"/>
</dbReference>
<evidence type="ECO:0000256" key="2">
    <source>
        <dbReference type="ARBA" id="ARBA00023015"/>
    </source>
</evidence>
<dbReference type="Gene3D" id="3.40.190.10">
    <property type="entry name" value="Periplasmic binding protein-like II"/>
    <property type="match status" value="1"/>
</dbReference>
<dbReference type="PRINTS" id="PR00039">
    <property type="entry name" value="HTHLYSR"/>
</dbReference>
<protein>
    <recommendedName>
        <fullName evidence="6">HTH lysR-type domain-containing protein</fullName>
    </recommendedName>
</protein>
<dbReference type="GO" id="GO:0006351">
    <property type="term" value="P:DNA-templated transcription"/>
    <property type="evidence" value="ECO:0007669"/>
    <property type="project" value="TreeGrafter"/>
</dbReference>
<evidence type="ECO:0000259" key="6">
    <source>
        <dbReference type="PROSITE" id="PS50931"/>
    </source>
</evidence>